<dbReference type="AlphaFoldDB" id="A0A1H3W002"/>
<accession>A0A1H3W002</accession>
<dbReference type="Pfam" id="PF10652">
    <property type="entry name" value="DUF2480"/>
    <property type="match status" value="1"/>
</dbReference>
<name>A0A1H3W002_9FLAO</name>
<dbReference type="STRING" id="908615.SAMN05421540_101363"/>
<protein>
    <recommendedName>
        <fullName evidence="3">DUF2480 family protein</fullName>
    </recommendedName>
</protein>
<organism evidence="1 2">
    <name type="scientific">Psychroflexus halocasei</name>
    <dbReference type="NCBI Taxonomy" id="908615"/>
    <lineage>
        <taxon>Bacteria</taxon>
        <taxon>Pseudomonadati</taxon>
        <taxon>Bacteroidota</taxon>
        <taxon>Flavobacteriia</taxon>
        <taxon>Flavobacteriales</taxon>
        <taxon>Flavobacteriaceae</taxon>
        <taxon>Psychroflexus</taxon>
    </lineage>
</organism>
<dbReference type="InterPro" id="IPR018914">
    <property type="entry name" value="DUF2480"/>
</dbReference>
<evidence type="ECO:0000313" key="1">
    <source>
        <dbReference type="EMBL" id="SDZ80403.1"/>
    </source>
</evidence>
<sequence>MSEIVNRVAQSQLITFNLEDYYVPGTRSQIDLKQWLYEGFVLREKEFRQALKEFDWEQYKDAYIALHCSSDAIVPTWAYMLVATHLKAYAKKIIYGDLEVLESILYAEKLQDIDLSEYQDKPIIVKGCSDKPVPQNAYLLIISKLQEYAKSIMYGEACSAVPLYKKKK</sequence>
<dbReference type="RefSeq" id="WP_093238602.1">
    <property type="nucleotide sequence ID" value="NZ_FNQF01000001.1"/>
</dbReference>
<evidence type="ECO:0008006" key="3">
    <source>
        <dbReference type="Google" id="ProtNLM"/>
    </source>
</evidence>
<evidence type="ECO:0000313" key="2">
    <source>
        <dbReference type="Proteomes" id="UP000198820"/>
    </source>
</evidence>
<reference evidence="1 2" key="1">
    <citation type="submission" date="2016-10" db="EMBL/GenBank/DDBJ databases">
        <authorList>
            <person name="de Groot N.N."/>
        </authorList>
    </citation>
    <scope>NUCLEOTIDE SEQUENCE [LARGE SCALE GENOMIC DNA]</scope>
    <source>
        <strain evidence="1 2">DSM 23581</strain>
    </source>
</reference>
<keyword evidence="2" id="KW-1185">Reference proteome</keyword>
<gene>
    <name evidence="1" type="ORF">SAMN05421540_101363</name>
</gene>
<proteinExistence type="predicted"/>
<dbReference type="EMBL" id="FNQF01000001">
    <property type="protein sequence ID" value="SDZ80403.1"/>
    <property type="molecule type" value="Genomic_DNA"/>
</dbReference>
<dbReference type="Proteomes" id="UP000198820">
    <property type="component" value="Unassembled WGS sequence"/>
</dbReference>